<dbReference type="Gene3D" id="3.40.50.1110">
    <property type="entry name" value="SGNH hydrolase"/>
    <property type="match status" value="1"/>
</dbReference>
<dbReference type="SUPFAM" id="SSF52266">
    <property type="entry name" value="SGNH hydrolase"/>
    <property type="match status" value="1"/>
</dbReference>
<dbReference type="EMBL" id="CP053021">
    <property type="protein sequence ID" value="QJR03056.1"/>
    <property type="molecule type" value="Genomic_DNA"/>
</dbReference>
<feature type="signal peptide" evidence="1">
    <location>
        <begin position="1"/>
        <end position="27"/>
    </location>
</feature>
<evidence type="ECO:0000313" key="4">
    <source>
        <dbReference type="Proteomes" id="UP000502611"/>
    </source>
</evidence>
<feature type="domain" description="SGNH hydrolase-type esterase" evidence="2">
    <location>
        <begin position="68"/>
        <end position="230"/>
    </location>
</feature>
<dbReference type="InterPro" id="IPR013830">
    <property type="entry name" value="SGNH_hydro"/>
</dbReference>
<proteinExistence type="predicted"/>
<name>A0A6M4G7V3_SPHYA</name>
<dbReference type="PANTHER" id="PTHR30383:SF5">
    <property type="entry name" value="SGNH HYDROLASE-TYPE ESTERASE DOMAIN-CONTAINING PROTEIN"/>
    <property type="match status" value="1"/>
</dbReference>
<dbReference type="GO" id="GO:0004622">
    <property type="term" value="F:phosphatidylcholine lysophospholipase activity"/>
    <property type="evidence" value="ECO:0007669"/>
    <property type="project" value="TreeGrafter"/>
</dbReference>
<dbReference type="PROSITE" id="PS51318">
    <property type="entry name" value="TAT"/>
    <property type="match status" value="1"/>
</dbReference>
<dbReference type="InterPro" id="IPR051532">
    <property type="entry name" value="Ester_Hydrolysis_Enzymes"/>
</dbReference>
<reference evidence="3 4" key="1">
    <citation type="submission" date="2020-04" db="EMBL/GenBank/DDBJ databases">
        <title>The Whole Genome Analysis of High salt-tolerant Sphingobium yanoikuyae YC-XJ2 with Aryl organophosphorus flame retardants (aryl-OPFRs)-degrading capacity and characteristics of Related phosphotriesterase.</title>
        <authorList>
            <person name="Li X."/>
        </authorList>
    </citation>
    <scope>NUCLEOTIDE SEQUENCE [LARGE SCALE GENOMIC DNA]</scope>
    <source>
        <strain evidence="3 4">YC-XJ2</strain>
    </source>
</reference>
<sequence>MTGEITRRAIMGMAAALPLGTAMPAMAQDCRVENDAERRLHSDFAWLDRYAADNRVLIDSGTQTGIVFIGDSITQGWKDKRPAFFTPGRVNRGISGQTTPQMLLRMMADVIALKPRAVHIMAGTNDIAGNSGPMTQAMSRDNLAAMTTLARAHDVQVLLSAIPPAASFPWRPGLDTRTPIASLNRWLKSHAEQGGATWIDYHAVLDDGSGGMKPGLAKDGVHPTEAGYELMERLIAPVLAAQQL</sequence>
<evidence type="ECO:0000313" key="3">
    <source>
        <dbReference type="EMBL" id="QJR03056.1"/>
    </source>
</evidence>
<gene>
    <name evidence="3" type="ORF">HH800_13275</name>
</gene>
<organism evidence="3 4">
    <name type="scientific">Sphingobium yanoikuyae</name>
    <name type="common">Sphingomonas yanoikuyae</name>
    <dbReference type="NCBI Taxonomy" id="13690"/>
    <lineage>
        <taxon>Bacteria</taxon>
        <taxon>Pseudomonadati</taxon>
        <taxon>Pseudomonadota</taxon>
        <taxon>Alphaproteobacteria</taxon>
        <taxon>Sphingomonadales</taxon>
        <taxon>Sphingomonadaceae</taxon>
        <taxon>Sphingobium</taxon>
    </lineage>
</organism>
<feature type="chain" id="PRO_5027101380" evidence="1">
    <location>
        <begin position="28"/>
        <end position="244"/>
    </location>
</feature>
<dbReference type="RefSeq" id="WP_169861356.1">
    <property type="nucleotide sequence ID" value="NZ_CP053021.1"/>
</dbReference>
<protein>
    <submittedName>
        <fullName evidence="3">GDSL family lipase</fullName>
    </submittedName>
</protein>
<dbReference type="InterPro" id="IPR006311">
    <property type="entry name" value="TAT_signal"/>
</dbReference>
<dbReference type="PANTHER" id="PTHR30383">
    <property type="entry name" value="THIOESTERASE 1/PROTEASE 1/LYSOPHOSPHOLIPASE L1"/>
    <property type="match status" value="1"/>
</dbReference>
<accession>A0A6M4G7V3</accession>
<dbReference type="InterPro" id="IPR036514">
    <property type="entry name" value="SGNH_hydro_sf"/>
</dbReference>
<evidence type="ECO:0000256" key="1">
    <source>
        <dbReference type="SAM" id="SignalP"/>
    </source>
</evidence>
<keyword evidence="1" id="KW-0732">Signal</keyword>
<dbReference type="AlphaFoldDB" id="A0A6M4G7V3"/>
<dbReference type="Pfam" id="PF13472">
    <property type="entry name" value="Lipase_GDSL_2"/>
    <property type="match status" value="1"/>
</dbReference>
<evidence type="ECO:0000259" key="2">
    <source>
        <dbReference type="Pfam" id="PF13472"/>
    </source>
</evidence>
<dbReference type="Proteomes" id="UP000502611">
    <property type="component" value="Chromosome"/>
</dbReference>